<dbReference type="KEGG" id="plon:Pla110_37940"/>
<keyword evidence="4" id="KW-0677">Repeat</keyword>
<protein>
    <recommendedName>
        <fullName evidence="1">non-specific serine/threonine protein kinase</fullName>
        <ecNumber evidence="1">2.7.11.1</ecNumber>
    </recommendedName>
</protein>
<dbReference type="Pfam" id="PF06745">
    <property type="entry name" value="ATPase"/>
    <property type="match status" value="2"/>
</dbReference>
<evidence type="ECO:0000256" key="6">
    <source>
        <dbReference type="ARBA" id="ARBA00022801"/>
    </source>
</evidence>
<dbReference type="SUPFAM" id="SSF52540">
    <property type="entry name" value="P-loop containing nucleoside triphosphate hydrolases"/>
    <property type="match status" value="2"/>
</dbReference>
<dbReference type="CDD" id="cd19488">
    <property type="entry name" value="KaiC-like_N"/>
    <property type="match status" value="1"/>
</dbReference>
<keyword evidence="6" id="KW-0378">Hydrolase</keyword>
<name>A0A518CS34_9PLAN</name>
<feature type="domain" description="KaiC" evidence="7">
    <location>
        <begin position="248"/>
        <end position="485"/>
    </location>
</feature>
<sequence length="505" mass="55905">MSQRSDDISSGNLTLDKLLGGGLTSHRIYLLDGHPGTGKTTMGMQFLLDGINKGETVMYVSLSETKPELQAIAESHGWCIENVHIHELVDPSESLNSDSQYTMFQPSEVELGETTRGMLQQVEKLNPKRVVIDSLSELRLLAQNALRYRRQILALKQFFVGRDCTAIFLDDKTSPDNDLQLQSIAHGVISLDRIPTEFGDERRRLRIVKYRGRRFIGGWHDFEIERGGLNIFPRISVSYNEFAIPETLPLLSGNESLDALLGNGIEPGTSTLMLGPAGVGKSSCSTLFAATACKRGERAVIFAFDESKKTLKIRSAGLGMDLEALEEKGLLQIHQVNPGDVTPGQFSEMVRQAIQPDEHGRSATLVVIDSLNGFLSSMPEERFLQIQMHELLNYLGSCGIATFLIVAQHGMLGTAMQTPVDASYLADTVVLFRYFEAMGEIRQAISVVKKRDSAHERTIREFKMEEGQIRVGEPLSKFHGILAGTPTYIGDLNDLMQKRGNDAES</sequence>
<reference evidence="8 9" key="1">
    <citation type="submission" date="2019-02" db="EMBL/GenBank/DDBJ databases">
        <title>Deep-cultivation of Planctomycetes and their phenomic and genomic characterization uncovers novel biology.</title>
        <authorList>
            <person name="Wiegand S."/>
            <person name="Jogler M."/>
            <person name="Boedeker C."/>
            <person name="Pinto D."/>
            <person name="Vollmers J."/>
            <person name="Rivas-Marin E."/>
            <person name="Kohn T."/>
            <person name="Peeters S.H."/>
            <person name="Heuer A."/>
            <person name="Rast P."/>
            <person name="Oberbeckmann S."/>
            <person name="Bunk B."/>
            <person name="Jeske O."/>
            <person name="Meyerdierks A."/>
            <person name="Storesund J.E."/>
            <person name="Kallscheuer N."/>
            <person name="Luecker S."/>
            <person name="Lage O.M."/>
            <person name="Pohl T."/>
            <person name="Merkel B.J."/>
            <person name="Hornburger P."/>
            <person name="Mueller R.-W."/>
            <person name="Bruemmer F."/>
            <person name="Labrenz M."/>
            <person name="Spormann A.M."/>
            <person name="Op den Camp H."/>
            <person name="Overmann J."/>
            <person name="Amann R."/>
            <person name="Jetten M.S.M."/>
            <person name="Mascher T."/>
            <person name="Medema M.H."/>
            <person name="Devos D.P."/>
            <person name="Kaster A.-K."/>
            <person name="Ovreas L."/>
            <person name="Rohde M."/>
            <person name="Galperin M.Y."/>
            <person name="Jogler C."/>
        </authorList>
    </citation>
    <scope>NUCLEOTIDE SEQUENCE [LARGE SCALE GENOMIC DNA]</scope>
    <source>
        <strain evidence="8 9">Pla110</strain>
    </source>
</reference>
<dbReference type="RefSeq" id="WP_144997888.1">
    <property type="nucleotide sequence ID" value="NZ_CP036281.1"/>
</dbReference>
<evidence type="ECO:0000313" key="8">
    <source>
        <dbReference type="EMBL" id="QDU82039.1"/>
    </source>
</evidence>
<dbReference type="InterPro" id="IPR003593">
    <property type="entry name" value="AAA+_ATPase"/>
</dbReference>
<keyword evidence="2" id="KW-0597">Phosphoprotein</keyword>
<dbReference type="Gene3D" id="3.40.50.300">
    <property type="entry name" value="P-loop containing nucleotide triphosphate hydrolases"/>
    <property type="match status" value="2"/>
</dbReference>
<organism evidence="8 9">
    <name type="scientific">Polystyrenella longa</name>
    <dbReference type="NCBI Taxonomy" id="2528007"/>
    <lineage>
        <taxon>Bacteria</taxon>
        <taxon>Pseudomonadati</taxon>
        <taxon>Planctomycetota</taxon>
        <taxon>Planctomycetia</taxon>
        <taxon>Planctomycetales</taxon>
        <taxon>Planctomycetaceae</taxon>
        <taxon>Polystyrenella</taxon>
    </lineage>
</organism>
<proteinExistence type="predicted"/>
<dbReference type="InterPro" id="IPR027417">
    <property type="entry name" value="P-loop_NTPase"/>
</dbReference>
<dbReference type="SMART" id="SM00382">
    <property type="entry name" value="AAA"/>
    <property type="match status" value="2"/>
</dbReference>
<keyword evidence="9" id="KW-1185">Reference proteome</keyword>
<dbReference type="PANTHER" id="PTHR42926:SF1">
    <property type="entry name" value="CIRCADIAN CLOCK OSCILLATOR PROTEIN KAIC 1"/>
    <property type="match status" value="1"/>
</dbReference>
<dbReference type="EMBL" id="CP036281">
    <property type="protein sequence ID" value="QDU82039.1"/>
    <property type="molecule type" value="Genomic_DNA"/>
</dbReference>
<dbReference type="GO" id="GO:0016787">
    <property type="term" value="F:hydrolase activity"/>
    <property type="evidence" value="ECO:0007669"/>
    <property type="project" value="UniProtKB-KW"/>
</dbReference>
<dbReference type="AlphaFoldDB" id="A0A518CS34"/>
<dbReference type="GO" id="GO:0005524">
    <property type="term" value="F:ATP binding"/>
    <property type="evidence" value="ECO:0007669"/>
    <property type="project" value="InterPro"/>
</dbReference>
<dbReference type="InterPro" id="IPR014774">
    <property type="entry name" value="KaiC-like_dom"/>
</dbReference>
<evidence type="ECO:0000313" key="9">
    <source>
        <dbReference type="Proteomes" id="UP000317178"/>
    </source>
</evidence>
<dbReference type="PANTHER" id="PTHR42926">
    <property type="match status" value="1"/>
</dbReference>
<evidence type="ECO:0000256" key="3">
    <source>
        <dbReference type="ARBA" id="ARBA00022679"/>
    </source>
</evidence>
<dbReference type="InterPro" id="IPR010624">
    <property type="entry name" value="KaiC_dom"/>
</dbReference>
<dbReference type="InterPro" id="IPR051347">
    <property type="entry name" value="Circadian_clock_KaiC-rel"/>
</dbReference>
<evidence type="ECO:0000256" key="4">
    <source>
        <dbReference type="ARBA" id="ARBA00022737"/>
    </source>
</evidence>
<dbReference type="GO" id="GO:0004674">
    <property type="term" value="F:protein serine/threonine kinase activity"/>
    <property type="evidence" value="ECO:0007669"/>
    <property type="project" value="UniProtKB-EC"/>
</dbReference>
<evidence type="ECO:0000256" key="1">
    <source>
        <dbReference type="ARBA" id="ARBA00012513"/>
    </source>
</evidence>
<keyword evidence="3 8" id="KW-0808">Transferase</keyword>
<dbReference type="EC" id="2.7.11.1" evidence="1"/>
<keyword evidence="5 8" id="KW-0418">Kinase</keyword>
<evidence type="ECO:0000256" key="2">
    <source>
        <dbReference type="ARBA" id="ARBA00022553"/>
    </source>
</evidence>
<dbReference type="OrthoDB" id="9783783at2"/>
<dbReference type="InterPro" id="IPR030665">
    <property type="entry name" value="KaiC"/>
</dbReference>
<evidence type="ECO:0000256" key="5">
    <source>
        <dbReference type="ARBA" id="ARBA00022777"/>
    </source>
</evidence>
<dbReference type="PIRSF" id="PIRSF039117">
    <property type="entry name" value="KaiC"/>
    <property type="match status" value="1"/>
</dbReference>
<dbReference type="PROSITE" id="PS51146">
    <property type="entry name" value="KAIC"/>
    <property type="match status" value="2"/>
</dbReference>
<evidence type="ECO:0000259" key="7">
    <source>
        <dbReference type="PROSITE" id="PS51146"/>
    </source>
</evidence>
<dbReference type="Proteomes" id="UP000317178">
    <property type="component" value="Chromosome"/>
</dbReference>
<gene>
    <name evidence="8" type="primary">kaiC</name>
    <name evidence="8" type="ORF">Pla110_37940</name>
</gene>
<feature type="domain" description="KaiC" evidence="7">
    <location>
        <begin position="6"/>
        <end position="245"/>
    </location>
</feature>
<accession>A0A518CS34</accession>